<dbReference type="PROSITE" id="PS51194">
    <property type="entry name" value="HELICASE_CTER"/>
    <property type="match status" value="1"/>
</dbReference>
<dbReference type="GeneID" id="20818633"/>
<comment type="catalytic activity">
    <reaction evidence="7">
        <text>ATP + H2O = ADP + phosphate + H(+)</text>
        <dbReference type="Rhea" id="RHEA:13065"/>
        <dbReference type="ChEBI" id="CHEBI:15377"/>
        <dbReference type="ChEBI" id="CHEBI:15378"/>
        <dbReference type="ChEBI" id="CHEBI:30616"/>
        <dbReference type="ChEBI" id="CHEBI:43474"/>
        <dbReference type="ChEBI" id="CHEBI:456216"/>
        <dbReference type="EC" id="3.6.4.13"/>
    </reaction>
</comment>
<dbReference type="SMART" id="SM00487">
    <property type="entry name" value="DEXDc"/>
    <property type="match status" value="1"/>
</dbReference>
<dbReference type="InterPro" id="IPR007502">
    <property type="entry name" value="Helicase-assoc_dom"/>
</dbReference>
<evidence type="ECO:0000256" key="6">
    <source>
        <dbReference type="ARBA" id="ARBA00022840"/>
    </source>
</evidence>
<feature type="compositionally biased region" description="Polar residues" evidence="8">
    <location>
        <begin position="943"/>
        <end position="952"/>
    </location>
</feature>
<evidence type="ECO:0000256" key="8">
    <source>
        <dbReference type="SAM" id="MobiDB-lite"/>
    </source>
</evidence>
<evidence type="ECO:0000256" key="5">
    <source>
        <dbReference type="ARBA" id="ARBA00022806"/>
    </source>
</evidence>
<dbReference type="InterPro" id="IPR011545">
    <property type="entry name" value="DEAD/DEAH_box_helicase_dom"/>
</dbReference>
<dbReference type="Pfam" id="PF21010">
    <property type="entry name" value="HA2_C"/>
    <property type="match status" value="1"/>
</dbReference>
<keyword evidence="5" id="KW-0347">Helicase</keyword>
<gene>
    <name evidence="11" type="ORF">H257_16637</name>
</gene>
<feature type="compositionally biased region" description="Basic and acidic residues" evidence="8">
    <location>
        <begin position="924"/>
        <end position="936"/>
    </location>
</feature>
<feature type="compositionally biased region" description="Acidic residues" evidence="8">
    <location>
        <begin position="654"/>
        <end position="695"/>
    </location>
</feature>
<evidence type="ECO:0000256" key="4">
    <source>
        <dbReference type="ARBA" id="ARBA00022801"/>
    </source>
</evidence>
<dbReference type="GO" id="GO:0005730">
    <property type="term" value="C:nucleolus"/>
    <property type="evidence" value="ECO:0007669"/>
    <property type="project" value="TreeGrafter"/>
</dbReference>
<keyword evidence="6" id="KW-0067">ATP-binding</keyword>
<dbReference type="Pfam" id="PF00270">
    <property type="entry name" value="DEAD"/>
    <property type="match status" value="1"/>
</dbReference>
<evidence type="ECO:0000259" key="9">
    <source>
        <dbReference type="PROSITE" id="PS51192"/>
    </source>
</evidence>
<dbReference type="GO" id="GO:0003723">
    <property type="term" value="F:RNA binding"/>
    <property type="evidence" value="ECO:0007669"/>
    <property type="project" value="TreeGrafter"/>
</dbReference>
<dbReference type="OrthoDB" id="10253254at2759"/>
<feature type="region of interest" description="Disordered" evidence="8">
    <location>
        <begin position="924"/>
        <end position="952"/>
    </location>
</feature>
<feature type="compositionally biased region" description="Polar residues" evidence="8">
    <location>
        <begin position="225"/>
        <end position="243"/>
    </location>
</feature>
<dbReference type="InterPro" id="IPR003593">
    <property type="entry name" value="AAA+_ATPase"/>
</dbReference>
<dbReference type="FunFam" id="3.40.50.300:FF:000637">
    <property type="entry name" value="ATP-dependent RNA helicase DHX37/DHR1"/>
    <property type="match status" value="1"/>
</dbReference>
<dbReference type="VEuPathDB" id="FungiDB:H257_16637"/>
<dbReference type="CDD" id="cd18791">
    <property type="entry name" value="SF2_C_RHA"/>
    <property type="match status" value="1"/>
</dbReference>
<dbReference type="Pfam" id="PF23362">
    <property type="entry name" value="DHX37_C"/>
    <property type="match status" value="1"/>
</dbReference>
<dbReference type="InterPro" id="IPR011709">
    <property type="entry name" value="DEAD-box_helicase_OB_fold"/>
</dbReference>
<name>W4FJS1_APHAT</name>
<dbReference type="InterPro" id="IPR056371">
    <property type="entry name" value="DHX37-like_C"/>
</dbReference>
<sequence>MDDLAATATAVADQDEGSSGLLSKELMEELGGDEGELLTVRKKKVKGQAKAPSAAVIQAATKLSKTKRKKLVQLEARKAKEARRDEVLQSLEAQKLPQAHLNLMYSTARLGHKETLKERLKRSVNQEKAGLTLTASAREELYPELRQPKATSEAAAGGVAAASSEDDSMGIALANPILTTSPDPIEIEKTPTQPTQGDSKAKKSRKKKSVLTTPASVTPAKAIATPSTPLSCTAAAPSTSANDGPSAPPPATAAPSTLSHVDNNEATSESAMMVKLLALRAKNEAKRLLKAQGGGPAPAAAADKYEHLPKYTPKPVPLNKTHEMIALSKLVAPLQLQRKVTVTRVEAIQLGRMQLPVCNAEQEIMEAIESNSVVILCGETGSGKTTQVPQFLYEAGYGTDGMHPGMIGVTQPRRVAAVSTAQRVATELNVPFGKRGSVGYQIRYDNDHVGDSTRIKFMTDGILLKEIQQDFLLKKYSIILLDEAHERNVNTDILIGLLSRVAPFRAQMAIEEKEHFESLSAAEKAAAPAPIQPLKLVIMSATLRVEDFTENKTLFPSPPPVIKVEARQYPVTVHFNKHTEMNDYVQAAYQKVVKIHRKLPEGAILVFLTGQREILQLVRQLRRNLGSGKKKNKAPATNSRNRMQDEAWYIREHDDDDDQADLDDADVYGEETGDDSGDDSGDEEEGDEEGDEEGEDLFPYVHVLPLYSMLANDEQMKVFEAPPAKHRLVIVATNVAETSLTLPGVRYVVDAGRTKERVFDLKSGISQFEIQWISKASADQRAGRAGRTGPGHCYRLYSSAVYDNEFQKFSPPQILCQPIEDVVLQMKAMGIENILQFPFPTPPEELALHTAVTTLLHLGALHRTTNTITGLGKTLAGFPVAPRFAKMLLLAQQVGCLEYAIAVVASLTGQSPFILERERKEAESYRKEANDEDKLPSIDAESSEPQKNEMTQVDNAWTEELKEAEAMQRHAQWMDDDSDVLSMLRAAGAYAYSGGSSVFCTENHLHEKVMEQMLKLRSQLTNIVNKLTVGGHAAVTLRPNMPPPSDHDQDMLRQILAAGFLDQVARRVPAGTITSGTKIERNCAYMSCNGIVTEPLYIHPHSHLFTTNPSKLPQYVVYSNIVRTSRAYMKTVTAIEPDWLHAVAADSPLCDTSEPLDAPPPKYNAALDRVECYVKPTYGSYKWELPAVLVEYPAGPVKFRWFGRFLLDGLVVSALKPLLATKLREPSVSLIKKKFDAKIQLLVSALERSNVSSRRALVAQWQCNPQFLCEQVLNWVQDNHKAALKQHWNALVMRQVQAL</sequence>
<accession>W4FJS1</accession>
<dbReference type="InterPro" id="IPR027417">
    <property type="entry name" value="P-loop_NTPase"/>
</dbReference>
<dbReference type="SMART" id="SM00382">
    <property type="entry name" value="AAA"/>
    <property type="match status" value="1"/>
</dbReference>
<dbReference type="SUPFAM" id="SSF52540">
    <property type="entry name" value="P-loop containing nucleoside triphosphate hydrolases"/>
    <property type="match status" value="1"/>
</dbReference>
<dbReference type="PROSITE" id="PS51192">
    <property type="entry name" value="HELICASE_ATP_BIND_1"/>
    <property type="match status" value="1"/>
</dbReference>
<feature type="compositionally biased region" description="Low complexity" evidence="8">
    <location>
        <begin position="150"/>
        <end position="163"/>
    </location>
</feature>
<proteinExistence type="inferred from homology"/>
<dbReference type="Pfam" id="PF07717">
    <property type="entry name" value="OB_NTP_bind"/>
    <property type="match status" value="1"/>
</dbReference>
<feature type="compositionally biased region" description="Basic and acidic residues" evidence="8">
    <location>
        <begin position="137"/>
        <end position="147"/>
    </location>
</feature>
<feature type="region of interest" description="Disordered" evidence="8">
    <location>
        <begin position="651"/>
        <end position="695"/>
    </location>
</feature>
<dbReference type="GO" id="GO:0003724">
    <property type="term" value="F:RNA helicase activity"/>
    <property type="evidence" value="ECO:0007669"/>
    <property type="project" value="UniProtKB-EC"/>
</dbReference>
<evidence type="ECO:0000256" key="1">
    <source>
        <dbReference type="ARBA" id="ARBA00008792"/>
    </source>
</evidence>
<feature type="region of interest" description="Disordered" evidence="8">
    <location>
        <begin position="129"/>
        <end position="258"/>
    </location>
</feature>
<dbReference type="Gene3D" id="3.40.50.300">
    <property type="entry name" value="P-loop containing nucleotide triphosphate hydrolases"/>
    <property type="match status" value="2"/>
</dbReference>
<evidence type="ECO:0000256" key="3">
    <source>
        <dbReference type="ARBA" id="ARBA00022741"/>
    </source>
</evidence>
<feature type="domain" description="Helicase C-terminal" evidence="10">
    <location>
        <begin position="591"/>
        <end position="830"/>
    </location>
</feature>
<dbReference type="EC" id="3.6.4.13" evidence="2"/>
<feature type="domain" description="Helicase ATP-binding" evidence="9">
    <location>
        <begin position="365"/>
        <end position="561"/>
    </location>
</feature>
<reference evidence="11" key="1">
    <citation type="submission" date="2013-12" db="EMBL/GenBank/DDBJ databases">
        <title>The Genome Sequence of Aphanomyces astaci APO3.</title>
        <authorList>
            <consortium name="The Broad Institute Genomics Platform"/>
            <person name="Russ C."/>
            <person name="Tyler B."/>
            <person name="van West P."/>
            <person name="Dieguez-Uribeondo J."/>
            <person name="Young S.K."/>
            <person name="Zeng Q."/>
            <person name="Gargeya S."/>
            <person name="Fitzgerald M."/>
            <person name="Abouelleil A."/>
            <person name="Alvarado L."/>
            <person name="Chapman S.B."/>
            <person name="Gainer-Dewar J."/>
            <person name="Goldberg J."/>
            <person name="Griggs A."/>
            <person name="Gujja S."/>
            <person name="Hansen M."/>
            <person name="Howarth C."/>
            <person name="Imamovic A."/>
            <person name="Ireland A."/>
            <person name="Larimer J."/>
            <person name="McCowan C."/>
            <person name="Murphy C."/>
            <person name="Pearson M."/>
            <person name="Poon T.W."/>
            <person name="Priest M."/>
            <person name="Roberts A."/>
            <person name="Saif S."/>
            <person name="Shea T."/>
            <person name="Sykes S."/>
            <person name="Wortman J."/>
            <person name="Nusbaum C."/>
            <person name="Birren B."/>
        </authorList>
    </citation>
    <scope>NUCLEOTIDE SEQUENCE [LARGE SCALE GENOMIC DNA]</scope>
    <source>
        <strain evidence="11">APO3</strain>
    </source>
</reference>
<dbReference type="InterPro" id="IPR014001">
    <property type="entry name" value="Helicase_ATP-bd"/>
</dbReference>
<dbReference type="GO" id="GO:0000462">
    <property type="term" value="P:maturation of SSU-rRNA from tricistronic rRNA transcript (SSU-rRNA, 5.8S rRNA, LSU-rRNA)"/>
    <property type="evidence" value="ECO:0007669"/>
    <property type="project" value="TreeGrafter"/>
</dbReference>
<dbReference type="SMART" id="SM00847">
    <property type="entry name" value="HA2"/>
    <property type="match status" value="1"/>
</dbReference>
<dbReference type="RefSeq" id="XP_009843455.1">
    <property type="nucleotide sequence ID" value="XM_009845153.1"/>
</dbReference>
<evidence type="ECO:0000313" key="11">
    <source>
        <dbReference type="EMBL" id="ETV67086.1"/>
    </source>
</evidence>
<dbReference type="STRING" id="112090.W4FJS1"/>
<evidence type="ECO:0000256" key="7">
    <source>
        <dbReference type="ARBA" id="ARBA00047984"/>
    </source>
</evidence>
<keyword evidence="4" id="KW-0378">Hydrolase</keyword>
<dbReference type="PANTHER" id="PTHR18934:SF99">
    <property type="entry name" value="ATP-DEPENDENT RNA HELICASE DHX37-RELATED"/>
    <property type="match status" value="1"/>
</dbReference>
<dbReference type="InterPro" id="IPR001650">
    <property type="entry name" value="Helicase_C-like"/>
</dbReference>
<dbReference type="InterPro" id="IPR002464">
    <property type="entry name" value="DNA/RNA_helicase_DEAH_CS"/>
</dbReference>
<dbReference type="GO" id="GO:0005524">
    <property type="term" value="F:ATP binding"/>
    <property type="evidence" value="ECO:0007669"/>
    <property type="project" value="UniProtKB-KW"/>
</dbReference>
<organism evidence="11">
    <name type="scientific">Aphanomyces astaci</name>
    <name type="common">Crayfish plague agent</name>
    <dbReference type="NCBI Taxonomy" id="112090"/>
    <lineage>
        <taxon>Eukaryota</taxon>
        <taxon>Sar</taxon>
        <taxon>Stramenopiles</taxon>
        <taxon>Oomycota</taxon>
        <taxon>Saprolegniomycetes</taxon>
        <taxon>Saprolegniales</taxon>
        <taxon>Verrucalvaceae</taxon>
        <taxon>Aphanomyces</taxon>
    </lineage>
</organism>
<dbReference type="CDD" id="cd17982">
    <property type="entry name" value="DEXHc_DHX37"/>
    <property type="match status" value="1"/>
</dbReference>
<evidence type="ECO:0000259" key="10">
    <source>
        <dbReference type="PROSITE" id="PS51194"/>
    </source>
</evidence>
<evidence type="ECO:0000256" key="2">
    <source>
        <dbReference type="ARBA" id="ARBA00012552"/>
    </source>
</evidence>
<dbReference type="GO" id="GO:0016787">
    <property type="term" value="F:hydrolase activity"/>
    <property type="evidence" value="ECO:0007669"/>
    <property type="project" value="UniProtKB-KW"/>
</dbReference>
<dbReference type="Pfam" id="PF00271">
    <property type="entry name" value="Helicase_C"/>
    <property type="match status" value="1"/>
</dbReference>
<dbReference type="PANTHER" id="PTHR18934">
    <property type="entry name" value="ATP-DEPENDENT RNA HELICASE"/>
    <property type="match status" value="1"/>
</dbReference>
<dbReference type="PROSITE" id="PS00690">
    <property type="entry name" value="DEAH_ATP_HELICASE"/>
    <property type="match status" value="1"/>
</dbReference>
<dbReference type="EMBL" id="KI913202">
    <property type="protein sequence ID" value="ETV67086.1"/>
    <property type="molecule type" value="Genomic_DNA"/>
</dbReference>
<comment type="similarity">
    <text evidence="1">Belongs to the DEAD box helicase family. DEAH subfamily.</text>
</comment>
<dbReference type="SMART" id="SM00490">
    <property type="entry name" value="HELICc"/>
    <property type="match status" value="1"/>
</dbReference>
<dbReference type="Gene3D" id="1.20.120.1080">
    <property type="match status" value="1"/>
</dbReference>
<keyword evidence="3" id="KW-0547">Nucleotide-binding</keyword>
<protein>
    <recommendedName>
        <fullName evidence="2">RNA helicase</fullName>
        <ecNumber evidence="2">3.6.4.13</ecNumber>
    </recommendedName>
</protein>